<protein>
    <submittedName>
        <fullName evidence="7">Transcriptional regulator, TetR family</fullName>
    </submittedName>
</protein>
<gene>
    <name evidence="7" type="ordered locus">Bcen_5615</name>
</gene>
<keyword evidence="3" id="KW-0804">Transcription</keyword>
<feature type="region of interest" description="Disordered" evidence="5">
    <location>
        <begin position="1"/>
        <end position="22"/>
    </location>
</feature>
<feature type="DNA-binding region" description="H-T-H motif" evidence="4">
    <location>
        <begin position="44"/>
        <end position="63"/>
    </location>
</feature>
<dbReference type="Pfam" id="PF00440">
    <property type="entry name" value="TetR_N"/>
    <property type="match status" value="1"/>
</dbReference>
<feature type="domain" description="HTH tetR-type" evidence="6">
    <location>
        <begin position="21"/>
        <end position="81"/>
    </location>
</feature>
<dbReference type="InterPro" id="IPR009057">
    <property type="entry name" value="Homeodomain-like_sf"/>
</dbReference>
<feature type="compositionally biased region" description="Low complexity" evidence="5">
    <location>
        <begin position="1"/>
        <end position="10"/>
    </location>
</feature>
<dbReference type="EMBL" id="CP000380">
    <property type="protein sequence ID" value="ABF80484.1"/>
    <property type="molecule type" value="Genomic_DNA"/>
</dbReference>
<reference evidence="7" key="1">
    <citation type="submission" date="2006-05" db="EMBL/GenBank/DDBJ databases">
        <title>Complete sequence of chromosome 3 of Burkholderia cenocepacia AU 1054.</title>
        <authorList>
            <consortium name="US DOE Joint Genome Institute"/>
            <person name="Copeland A."/>
            <person name="Lucas S."/>
            <person name="Lapidus A."/>
            <person name="Barry K."/>
            <person name="Detter J.C."/>
            <person name="Glavina del Rio T."/>
            <person name="Hammon N."/>
            <person name="Israni S."/>
            <person name="Dalin E."/>
            <person name="Tice H."/>
            <person name="Pitluck S."/>
            <person name="Chain P."/>
            <person name="Malfatti S."/>
            <person name="Shin M."/>
            <person name="Vergez L."/>
            <person name="Schmutz J."/>
            <person name="Larimer F."/>
            <person name="Land M."/>
            <person name="Hauser L."/>
            <person name="Kyrpides N."/>
            <person name="Lykidis A."/>
            <person name="LiPuma J.J."/>
            <person name="Konstantinidis K."/>
            <person name="Tiedje J.M."/>
            <person name="Richardson P."/>
        </authorList>
    </citation>
    <scope>NUCLEOTIDE SEQUENCE [LARGE SCALE GENOMIC DNA]</scope>
    <source>
        <strain evidence="7">AU 1054</strain>
    </source>
</reference>
<evidence type="ECO:0000256" key="2">
    <source>
        <dbReference type="ARBA" id="ARBA00023125"/>
    </source>
</evidence>
<evidence type="ECO:0000259" key="6">
    <source>
        <dbReference type="PROSITE" id="PS50977"/>
    </source>
</evidence>
<dbReference type="Gene3D" id="1.10.357.10">
    <property type="entry name" value="Tetracycline Repressor, domain 2"/>
    <property type="match status" value="1"/>
</dbReference>
<dbReference type="GO" id="GO:0003700">
    <property type="term" value="F:DNA-binding transcription factor activity"/>
    <property type="evidence" value="ECO:0007669"/>
    <property type="project" value="TreeGrafter"/>
</dbReference>
<evidence type="ECO:0000256" key="1">
    <source>
        <dbReference type="ARBA" id="ARBA00023015"/>
    </source>
</evidence>
<dbReference type="InterPro" id="IPR011075">
    <property type="entry name" value="TetR_C"/>
</dbReference>
<sequence length="200" mass="22210">MSNSAEAESPSPRRRPGGRSARVRDAVVAATIAQLQESGFEGLSIGVVAALSGVNESSIYRRWKSKEGLVMEAVFELFAENIVIPNRGSLHADLVALMSATVRYLRTGVGRSAIQFVLATYSDAGVTSELHRLWTNRFSAVQQIFERATQRGEWHRGADPMPLLHCLIGAVYLRTFMLRERVTVNQLRELTLWLLRGQNA</sequence>
<evidence type="ECO:0000313" key="7">
    <source>
        <dbReference type="EMBL" id="ABF80484.1"/>
    </source>
</evidence>
<evidence type="ECO:0000256" key="3">
    <source>
        <dbReference type="ARBA" id="ARBA00023163"/>
    </source>
</evidence>
<dbReference type="GO" id="GO:0000976">
    <property type="term" value="F:transcription cis-regulatory region binding"/>
    <property type="evidence" value="ECO:0007669"/>
    <property type="project" value="TreeGrafter"/>
</dbReference>
<dbReference type="InterPro" id="IPR036271">
    <property type="entry name" value="Tet_transcr_reg_TetR-rel_C_sf"/>
</dbReference>
<accession>A0A0H2Y1Y0</accession>
<dbReference type="PROSITE" id="PS50977">
    <property type="entry name" value="HTH_TETR_2"/>
    <property type="match status" value="1"/>
</dbReference>
<proteinExistence type="predicted"/>
<dbReference type="AlphaFoldDB" id="A0A0H2Y1Y0"/>
<dbReference type="InterPro" id="IPR001647">
    <property type="entry name" value="HTH_TetR"/>
</dbReference>
<organism evidence="7">
    <name type="scientific">Burkholderia orbicola (strain AU 1054)</name>
    <dbReference type="NCBI Taxonomy" id="331271"/>
    <lineage>
        <taxon>Bacteria</taxon>
        <taxon>Pseudomonadati</taxon>
        <taxon>Pseudomonadota</taxon>
        <taxon>Betaproteobacteria</taxon>
        <taxon>Burkholderiales</taxon>
        <taxon>Burkholderiaceae</taxon>
        <taxon>Burkholderia</taxon>
        <taxon>Burkholderia cepacia complex</taxon>
        <taxon>Burkholderia orbicola</taxon>
    </lineage>
</organism>
<dbReference type="PANTHER" id="PTHR30055">
    <property type="entry name" value="HTH-TYPE TRANSCRIPTIONAL REGULATOR RUTR"/>
    <property type="match status" value="1"/>
</dbReference>
<evidence type="ECO:0000256" key="5">
    <source>
        <dbReference type="SAM" id="MobiDB-lite"/>
    </source>
</evidence>
<keyword evidence="2 4" id="KW-0238">DNA-binding</keyword>
<dbReference type="SUPFAM" id="SSF46689">
    <property type="entry name" value="Homeodomain-like"/>
    <property type="match status" value="1"/>
</dbReference>
<dbReference type="Pfam" id="PF16859">
    <property type="entry name" value="TetR_C_11"/>
    <property type="match status" value="1"/>
</dbReference>
<dbReference type="PANTHER" id="PTHR30055:SF148">
    <property type="entry name" value="TETR-FAMILY TRANSCRIPTIONAL REGULATOR"/>
    <property type="match status" value="1"/>
</dbReference>
<dbReference type="HOGENOM" id="CLU_069356_25_2_4"/>
<dbReference type="PRINTS" id="PR00455">
    <property type="entry name" value="HTHTETR"/>
</dbReference>
<keyword evidence="1" id="KW-0805">Transcription regulation</keyword>
<evidence type="ECO:0000256" key="4">
    <source>
        <dbReference type="PROSITE-ProRule" id="PRU00335"/>
    </source>
</evidence>
<dbReference type="InterPro" id="IPR050109">
    <property type="entry name" value="HTH-type_TetR-like_transc_reg"/>
</dbReference>
<dbReference type="Gene3D" id="1.10.10.60">
    <property type="entry name" value="Homeodomain-like"/>
    <property type="match status" value="1"/>
</dbReference>
<name>A0A0H2Y1Y0_BURO1</name>
<dbReference type="SUPFAM" id="SSF48498">
    <property type="entry name" value="Tetracyclin repressor-like, C-terminal domain"/>
    <property type="match status" value="1"/>
</dbReference>